<dbReference type="Gene3D" id="3.50.50.60">
    <property type="entry name" value="FAD/NAD(P)-binding domain"/>
    <property type="match status" value="1"/>
</dbReference>
<gene>
    <name evidence="5" type="primary">rox_1</name>
    <name evidence="5" type="ORF">GCM10022419_004020</name>
</gene>
<dbReference type="SUPFAM" id="SSF51905">
    <property type="entry name" value="FAD/NAD(P)-binding domain"/>
    <property type="match status" value="1"/>
</dbReference>
<evidence type="ECO:0000313" key="6">
    <source>
        <dbReference type="Proteomes" id="UP001500630"/>
    </source>
</evidence>
<dbReference type="PRINTS" id="PR00420">
    <property type="entry name" value="RNGMNOXGNASE"/>
</dbReference>
<dbReference type="Gene3D" id="3.30.70.2450">
    <property type="match status" value="1"/>
</dbReference>
<dbReference type="PANTHER" id="PTHR43004:SF19">
    <property type="entry name" value="BINDING MONOOXYGENASE, PUTATIVE (JCVI)-RELATED"/>
    <property type="match status" value="1"/>
</dbReference>
<dbReference type="Pfam" id="PF21274">
    <property type="entry name" value="Rng_hyd_C"/>
    <property type="match status" value="1"/>
</dbReference>
<feature type="domain" description="FAD-binding" evidence="4">
    <location>
        <begin position="4"/>
        <end position="330"/>
    </location>
</feature>
<reference evidence="6" key="1">
    <citation type="journal article" date="2019" name="Int. J. Syst. Evol. Microbiol.">
        <title>The Global Catalogue of Microorganisms (GCM) 10K type strain sequencing project: providing services to taxonomists for standard genome sequencing and annotation.</title>
        <authorList>
            <consortium name="The Broad Institute Genomics Platform"/>
            <consortium name="The Broad Institute Genome Sequencing Center for Infectious Disease"/>
            <person name="Wu L."/>
            <person name="Ma J."/>
        </authorList>
    </citation>
    <scope>NUCLEOTIDE SEQUENCE [LARGE SCALE GENOMIC DNA]</scope>
    <source>
        <strain evidence="6">JCM 17326</strain>
    </source>
</reference>
<dbReference type="InterPro" id="IPR050641">
    <property type="entry name" value="RIFMO-like"/>
</dbReference>
<dbReference type="GO" id="GO:0004497">
    <property type="term" value="F:monooxygenase activity"/>
    <property type="evidence" value="ECO:0007669"/>
    <property type="project" value="UniProtKB-KW"/>
</dbReference>
<evidence type="ECO:0000256" key="3">
    <source>
        <dbReference type="ARBA" id="ARBA00022827"/>
    </source>
</evidence>
<dbReference type="Pfam" id="PF01494">
    <property type="entry name" value="FAD_binding_3"/>
    <property type="match status" value="1"/>
</dbReference>
<dbReference type="EMBL" id="BAABDQ010000001">
    <property type="protein sequence ID" value="GAA3528396.1"/>
    <property type="molecule type" value="Genomic_DNA"/>
</dbReference>
<keyword evidence="3" id="KW-0274">FAD</keyword>
<proteinExistence type="predicted"/>
<dbReference type="PANTHER" id="PTHR43004">
    <property type="entry name" value="TRK SYSTEM POTASSIUM UPTAKE PROTEIN"/>
    <property type="match status" value="1"/>
</dbReference>
<keyword evidence="2" id="KW-0285">Flavoprotein</keyword>
<dbReference type="InterPro" id="IPR002938">
    <property type="entry name" value="FAD-bd"/>
</dbReference>
<dbReference type="InterPro" id="IPR036188">
    <property type="entry name" value="FAD/NAD-bd_sf"/>
</dbReference>
<keyword evidence="5" id="KW-0503">Monooxygenase</keyword>
<protein>
    <submittedName>
        <fullName evidence="5">Rifampin monooxygenase</fullName>
    </submittedName>
</protein>
<evidence type="ECO:0000256" key="1">
    <source>
        <dbReference type="ARBA" id="ARBA00001974"/>
    </source>
</evidence>
<evidence type="ECO:0000313" key="5">
    <source>
        <dbReference type="EMBL" id="GAA3528396.1"/>
    </source>
</evidence>
<keyword evidence="6" id="KW-1185">Reference proteome</keyword>
<name>A0ABP6V8P4_9ACTN</name>
<accession>A0ABP6V8P4</accession>
<comment type="cofactor">
    <cofactor evidence="1">
        <name>FAD</name>
        <dbReference type="ChEBI" id="CHEBI:57692"/>
    </cofactor>
</comment>
<keyword evidence="5" id="KW-0560">Oxidoreductase</keyword>
<dbReference type="Proteomes" id="UP001500630">
    <property type="component" value="Unassembled WGS sequence"/>
</dbReference>
<sequence length="481" mass="51122">MTMFDVAVVGGGPVGMLLAAELGLQGVRPLVLERHPAPPGESKAGTLHARTAQSLDRRGLLEAVGRTTYGSVSFHFSGMFGLDLGAVTEGGPSIVGSPQAWAEQVFARRAAALGAEIRRGQEVTGLVQHDDHVVLTVNGREVAARYVVGADGARSAVRKAAGIPFTGTGARVAALMGDVRLLDPYGVPPGYTRTPRGWIIVWLNPAGHSRITTYDFRAPHADREAPVTLEELQAAAEHITGRPVPMAGPRGLSRYGDAALQAETYRAGRVLLAGDAAHVHFPWGGQGLNTGLEDAFNLGWKLAAEVRGTAPGGLLDSYHAERHPVAARVLWNVRAQTALADPDPAVDPLRELFAELMRFDEVNEYLSGMISAVDTTYDVGVPGAGRMAPDLELKTADGDVLHLAETLHGGRALLLDLAGRDDLAETAARWGSRVDVLRARADHEADALLVRPDGYVAWTSAARGHSLEAALERWFGACDEE</sequence>
<evidence type="ECO:0000256" key="2">
    <source>
        <dbReference type="ARBA" id="ARBA00022630"/>
    </source>
</evidence>
<evidence type="ECO:0000259" key="4">
    <source>
        <dbReference type="Pfam" id="PF01494"/>
    </source>
</evidence>
<dbReference type="Gene3D" id="3.40.30.120">
    <property type="match status" value="1"/>
</dbReference>
<comment type="caution">
    <text evidence="5">The sequence shown here is derived from an EMBL/GenBank/DDBJ whole genome shotgun (WGS) entry which is preliminary data.</text>
</comment>
<organism evidence="5 6">
    <name type="scientific">Nonomuraea rosea</name>
    <dbReference type="NCBI Taxonomy" id="638574"/>
    <lineage>
        <taxon>Bacteria</taxon>
        <taxon>Bacillati</taxon>
        <taxon>Actinomycetota</taxon>
        <taxon>Actinomycetes</taxon>
        <taxon>Streptosporangiales</taxon>
        <taxon>Streptosporangiaceae</taxon>
        <taxon>Nonomuraea</taxon>
    </lineage>
</organism>